<reference evidence="2 3" key="1">
    <citation type="journal article" date="2015" name="Genome Biol. Evol.">
        <title>Phylogenomic analyses indicate that early fungi evolved digesting cell walls of algal ancestors of land plants.</title>
        <authorList>
            <person name="Chang Y."/>
            <person name="Wang S."/>
            <person name="Sekimoto S."/>
            <person name="Aerts A.L."/>
            <person name="Choi C."/>
            <person name="Clum A."/>
            <person name="LaButti K.M."/>
            <person name="Lindquist E.A."/>
            <person name="Yee Ngan C."/>
            <person name="Ohm R.A."/>
            <person name="Salamov A.A."/>
            <person name="Grigoriev I.V."/>
            <person name="Spatafora J.W."/>
            <person name="Berbee M.L."/>
        </authorList>
    </citation>
    <scope>NUCLEOTIDE SEQUENCE [LARGE SCALE GENOMIC DNA]</scope>
    <source>
        <strain evidence="2 3">JEL478</strain>
    </source>
</reference>
<sequence length="368" mass="41382">MKDAFSPSPSRVPRPIALVILALIPIILLGFSFSRTRDPGSEDRLMTVVPVPTVEAPPIRNKVTTETSLVAATIVTAYFPLQRSKHSTDDYAKWMKPLLGINAPLVAYTTPAGLTTMQSLRDPSLPTEYVLLDSPWDLPPIKPHRDAYEKLQHPIDPERGIHSPELYAVWNAKPYMVKEAIRRGTFPAHVYAWVDVGSFREHNLVGDLHDWPDPIRVREAFPHTNSSLLFEHIVHGGTPGLIHQARSFSSSSEPLLVGDIIAGTTFWGPPKAFEAYAADFYALHDRLLSQGGIFVGKDQTLINSLLARNPKTFRVLRCLDDMQDRGACGDPWFYFQKYFALDSELPQNYHCPRPPVRTFAEVLEMGRY</sequence>
<keyword evidence="1" id="KW-0472">Membrane</keyword>
<evidence type="ECO:0000313" key="3">
    <source>
        <dbReference type="Proteomes" id="UP000070544"/>
    </source>
</evidence>
<dbReference type="EMBL" id="KQ965768">
    <property type="protein sequence ID" value="KXS14518.1"/>
    <property type="molecule type" value="Genomic_DNA"/>
</dbReference>
<dbReference type="STRING" id="1344416.A0A139ACP1"/>
<dbReference type="AlphaFoldDB" id="A0A139ACP1"/>
<dbReference type="OrthoDB" id="411632at2759"/>
<proteinExistence type="predicted"/>
<gene>
    <name evidence="2" type="ORF">M427DRAFT_70535</name>
</gene>
<organism evidence="2 3">
    <name type="scientific">Gonapodya prolifera (strain JEL478)</name>
    <name type="common">Monoblepharis prolifera</name>
    <dbReference type="NCBI Taxonomy" id="1344416"/>
    <lineage>
        <taxon>Eukaryota</taxon>
        <taxon>Fungi</taxon>
        <taxon>Fungi incertae sedis</taxon>
        <taxon>Chytridiomycota</taxon>
        <taxon>Chytridiomycota incertae sedis</taxon>
        <taxon>Monoblepharidomycetes</taxon>
        <taxon>Monoblepharidales</taxon>
        <taxon>Gonapodyaceae</taxon>
        <taxon>Gonapodya</taxon>
    </lineage>
</organism>
<evidence type="ECO:0000313" key="2">
    <source>
        <dbReference type="EMBL" id="KXS14518.1"/>
    </source>
</evidence>
<accession>A0A139ACP1</accession>
<keyword evidence="1" id="KW-0812">Transmembrane</keyword>
<name>A0A139ACP1_GONPJ</name>
<feature type="transmembrane region" description="Helical" evidence="1">
    <location>
        <begin position="16"/>
        <end position="34"/>
    </location>
</feature>
<dbReference type="Proteomes" id="UP000070544">
    <property type="component" value="Unassembled WGS sequence"/>
</dbReference>
<dbReference type="OMA" id="WRARETT"/>
<evidence type="ECO:0000256" key="1">
    <source>
        <dbReference type="SAM" id="Phobius"/>
    </source>
</evidence>
<keyword evidence="3" id="KW-1185">Reference proteome</keyword>
<protein>
    <submittedName>
        <fullName evidence="2">Uncharacterized protein</fullName>
    </submittedName>
</protein>
<keyword evidence="1" id="KW-1133">Transmembrane helix</keyword>